<dbReference type="EMBL" id="JARBJD010000024">
    <property type="protein sequence ID" value="KAK2960165.1"/>
    <property type="molecule type" value="Genomic_DNA"/>
</dbReference>
<evidence type="ECO:0000313" key="2">
    <source>
        <dbReference type="Proteomes" id="UP001281761"/>
    </source>
</evidence>
<proteinExistence type="predicted"/>
<organism evidence="1 2">
    <name type="scientific">Blattamonas nauphoetae</name>
    <dbReference type="NCBI Taxonomy" id="2049346"/>
    <lineage>
        <taxon>Eukaryota</taxon>
        <taxon>Metamonada</taxon>
        <taxon>Preaxostyla</taxon>
        <taxon>Oxymonadida</taxon>
        <taxon>Blattamonas</taxon>
    </lineage>
</organism>
<dbReference type="Proteomes" id="UP001281761">
    <property type="component" value="Unassembled WGS sequence"/>
</dbReference>
<protein>
    <submittedName>
        <fullName evidence="1">Uncharacterized protein</fullName>
    </submittedName>
</protein>
<reference evidence="1 2" key="1">
    <citation type="journal article" date="2022" name="bioRxiv">
        <title>Genomics of Preaxostyla Flagellates Illuminates Evolutionary Transitions and the Path Towards Mitochondrial Loss.</title>
        <authorList>
            <person name="Novak L.V.F."/>
            <person name="Treitli S.C."/>
            <person name="Pyrih J."/>
            <person name="Halakuc P."/>
            <person name="Pipaliya S.V."/>
            <person name="Vacek V."/>
            <person name="Brzon O."/>
            <person name="Soukal P."/>
            <person name="Eme L."/>
            <person name="Dacks J.B."/>
            <person name="Karnkowska A."/>
            <person name="Elias M."/>
            <person name="Hampl V."/>
        </authorList>
    </citation>
    <scope>NUCLEOTIDE SEQUENCE [LARGE SCALE GENOMIC DNA]</scope>
    <source>
        <strain evidence="1">NAU3</strain>
        <tissue evidence="1">Gut</tissue>
    </source>
</reference>
<evidence type="ECO:0000313" key="1">
    <source>
        <dbReference type="EMBL" id="KAK2960165.1"/>
    </source>
</evidence>
<gene>
    <name evidence="1" type="ORF">BLNAU_4718</name>
</gene>
<comment type="caution">
    <text evidence="1">The sequence shown here is derived from an EMBL/GenBank/DDBJ whole genome shotgun (WGS) entry which is preliminary data.</text>
</comment>
<name>A0ABQ9Y8V3_9EUKA</name>
<sequence>MDSIEDILEQPLRPNLKWDRLRDVVCARVGWNNEEGLNMNNLRPPRLHALCLELHRLLFCHSLLFVAQETLIFHPNPFDATKTWRWGWSNCGVVGAFVSVTAVAFPDDSAFLNWTDEDQDSEQEKAVVFRSLVVTVKLKPALDISLEAKAVKFLDSVKLYSRKTVDVFLSSLASFSDDSSTSFVQSIVVLISSHSQAITTTTMKMLHFLMVYGSAKVELFLVSADLIPQLINTLNPLNLPIAEAVDIHTYLMSNIRQSVWLATPRGLAQLEIDDGDEQRAVQEIVLKQVLVPSEKYICHLCVNRYSITDGDQSKYFLTLLARLLRISPNYQRTMEFLLHMPVVLTIPSCLTFVKNEHSIWFFLNEMIDSQREWNKTRGYEQQIGIEIFRMLRMEGIEDVIEEKLRNNKNAIIGRWIVDESIKLNNQLGMNLPEQS</sequence>
<keyword evidence="2" id="KW-1185">Reference proteome</keyword>
<accession>A0ABQ9Y8V3</accession>